<evidence type="ECO:0000313" key="19">
    <source>
        <dbReference type="EMBL" id="KAF0289428.1"/>
    </source>
</evidence>
<dbReference type="PRINTS" id="PR00503">
    <property type="entry name" value="BROMODOMAIN"/>
</dbReference>
<feature type="region of interest" description="Disordered" evidence="14">
    <location>
        <begin position="1229"/>
        <end position="1386"/>
    </location>
</feature>
<evidence type="ECO:0000256" key="7">
    <source>
        <dbReference type="ARBA" id="ARBA00023054"/>
    </source>
</evidence>
<feature type="compositionally biased region" description="Basic and acidic residues" evidence="14">
    <location>
        <begin position="1106"/>
        <end position="1115"/>
    </location>
</feature>
<feature type="region of interest" description="Disordered" evidence="14">
    <location>
        <begin position="319"/>
        <end position="359"/>
    </location>
</feature>
<dbReference type="SUPFAM" id="SSF54171">
    <property type="entry name" value="DNA-binding domain"/>
    <property type="match status" value="1"/>
</dbReference>
<evidence type="ECO:0000259" key="15">
    <source>
        <dbReference type="PROSITE" id="PS50014"/>
    </source>
</evidence>
<evidence type="ECO:0000256" key="12">
    <source>
        <dbReference type="PROSITE-ProRule" id="PRU00146"/>
    </source>
</evidence>
<dbReference type="CDD" id="cd05503">
    <property type="entry name" value="Bromo_BAZ2A_B_like"/>
    <property type="match status" value="1"/>
</dbReference>
<dbReference type="CDD" id="cd15532">
    <property type="entry name" value="PHD2_CHD_II"/>
    <property type="match status" value="1"/>
</dbReference>
<feature type="region of interest" description="Disordered" evidence="14">
    <location>
        <begin position="401"/>
        <end position="510"/>
    </location>
</feature>
<feature type="region of interest" description="Disordered" evidence="14">
    <location>
        <begin position="1588"/>
        <end position="1677"/>
    </location>
</feature>
<dbReference type="PANTHER" id="PTHR45915:SF2">
    <property type="entry name" value="TOUTATIS, ISOFORM E"/>
    <property type="match status" value="1"/>
</dbReference>
<dbReference type="InterPro" id="IPR028942">
    <property type="entry name" value="WHIM1_dom"/>
</dbReference>
<evidence type="ECO:0000256" key="5">
    <source>
        <dbReference type="ARBA" id="ARBA00022833"/>
    </source>
</evidence>
<dbReference type="PROSITE" id="PS50014">
    <property type="entry name" value="BROMODOMAIN_2"/>
    <property type="match status" value="1"/>
</dbReference>
<feature type="compositionally biased region" description="Basic residues" evidence="14">
    <location>
        <begin position="1653"/>
        <end position="1662"/>
    </location>
</feature>
<feature type="region of interest" description="Disordered" evidence="14">
    <location>
        <begin position="238"/>
        <end position="262"/>
    </location>
</feature>
<dbReference type="SMART" id="SM00249">
    <property type="entry name" value="PHD"/>
    <property type="match status" value="1"/>
</dbReference>
<evidence type="ECO:0000256" key="8">
    <source>
        <dbReference type="ARBA" id="ARBA00023117"/>
    </source>
</evidence>
<proteinExistence type="inferred from homology"/>
<dbReference type="Pfam" id="PF00628">
    <property type="entry name" value="PHD"/>
    <property type="match status" value="1"/>
</dbReference>
<dbReference type="Pfam" id="PF15613">
    <property type="entry name" value="WSD"/>
    <property type="match status" value="1"/>
</dbReference>
<dbReference type="InterPro" id="IPR016177">
    <property type="entry name" value="DNA-bd_dom_sf"/>
</dbReference>
<feature type="region of interest" description="Disordered" evidence="14">
    <location>
        <begin position="152"/>
        <end position="208"/>
    </location>
</feature>
<dbReference type="GO" id="GO:0005634">
    <property type="term" value="C:nucleus"/>
    <property type="evidence" value="ECO:0007669"/>
    <property type="project" value="UniProtKB-SubCell"/>
</dbReference>
<feature type="compositionally biased region" description="Polar residues" evidence="14">
    <location>
        <begin position="1093"/>
        <end position="1102"/>
    </location>
</feature>
<feature type="domain" description="PHD-type" evidence="16">
    <location>
        <begin position="1829"/>
        <end position="1877"/>
    </location>
</feature>
<dbReference type="SMART" id="SM00391">
    <property type="entry name" value="MBD"/>
    <property type="match status" value="1"/>
</dbReference>
<dbReference type="InterPro" id="IPR036427">
    <property type="entry name" value="Bromodomain-like_sf"/>
</dbReference>
<dbReference type="SUPFAM" id="SSF57903">
    <property type="entry name" value="FYVE/PHD zinc finger"/>
    <property type="match status" value="1"/>
</dbReference>
<feature type="region of interest" description="Disordered" evidence="14">
    <location>
        <begin position="1"/>
        <end position="27"/>
    </location>
</feature>
<dbReference type="SMART" id="SM00297">
    <property type="entry name" value="BROMO"/>
    <property type="match status" value="1"/>
</dbReference>
<feature type="domain" description="Bromo" evidence="15">
    <location>
        <begin position="1933"/>
        <end position="2003"/>
    </location>
</feature>
<feature type="region of interest" description="Disordered" evidence="14">
    <location>
        <begin position="527"/>
        <end position="568"/>
    </location>
</feature>
<dbReference type="GO" id="GO:0008270">
    <property type="term" value="F:zinc ion binding"/>
    <property type="evidence" value="ECO:0007669"/>
    <property type="project" value="UniProtKB-KW"/>
</dbReference>
<dbReference type="SMART" id="SM00571">
    <property type="entry name" value="DDT"/>
    <property type="match status" value="1"/>
</dbReference>
<keyword evidence="7 13" id="KW-0175">Coiled coil</keyword>
<feature type="compositionally biased region" description="Basic and acidic residues" evidence="14">
    <location>
        <begin position="1229"/>
        <end position="1252"/>
    </location>
</feature>
<comment type="subcellular location">
    <subcellularLocation>
        <location evidence="1">Nucleus</location>
    </subcellularLocation>
</comment>
<feature type="compositionally biased region" description="Gly residues" evidence="14">
    <location>
        <begin position="401"/>
        <end position="411"/>
    </location>
</feature>
<dbReference type="Gene3D" id="1.20.920.10">
    <property type="entry name" value="Bromodomain-like"/>
    <property type="match status" value="1"/>
</dbReference>
<dbReference type="InterPro" id="IPR018501">
    <property type="entry name" value="DDT_dom"/>
</dbReference>
<evidence type="ECO:0000256" key="4">
    <source>
        <dbReference type="ARBA" id="ARBA00022771"/>
    </source>
</evidence>
<keyword evidence="20" id="KW-1185">Reference proteome</keyword>
<feature type="compositionally biased region" description="Basic and acidic residues" evidence="14">
    <location>
        <begin position="1902"/>
        <end position="1912"/>
    </location>
</feature>
<keyword evidence="5" id="KW-0862">Zinc</keyword>
<dbReference type="InterPro" id="IPR011011">
    <property type="entry name" value="Znf_FYVE_PHD"/>
</dbReference>
<feature type="region of interest" description="Disordered" evidence="14">
    <location>
        <begin position="1488"/>
        <end position="1527"/>
    </location>
</feature>
<sequence length="2023" mass="219239">MEKDSKGGSDKKRSSKDHGSNPTPLDPSLFAHSLFGGAAAGFNPMMMPGFPMMPPVSSSAATSAATSAAAAHAALASMASNPALGASEYPPGAAHAALASMASNPALGANAAWLSLMHQMAAQDYLSRLQSGAAAAGLHSLAGLPQYEALTGMKAPSTSSGGSGSGSSSSKSRTGGPLLPDGTEIIKHTSSISGPKVPGTTNRGRKKTISLDPPYAAAAAAAAAGGSLTHGVSSILGRSPATETRLTDSVTITPTSSKSTSDRLRQLEMLGTKVEIKPVAKDSGAVGQLPSTSGSAQVTITPVAAKGTTMLTSSVSLTPVERAGGSRSPPAAADGPLNLSKKPPPPAASKKRSSLPDVSAFPGGAAAAAALGVPLTPEMQMEQLRFHTAMASAQKAMAAFGAGGSGSGSSGSGQRRSRAKKLGVGVSRPKKNTVASLLANSRGTDDGSQPGGSGAMHMSTDELTIEVRPRSSTAPAAAAGAGEDDDALSVKSAGSSDQRKHKVTSSTDEQLSSFPYSSYLARLKREYEDSSGMDSEELSDRESECEVSSSRGAPGSDAAGLTPSKRRRVVTDERKLRVPLDRGWRRETTIRKITQAGPRGDVVYYAPCGKAFRQFPDILRYLERNNITDVTRDHFTFSSKVVIGDYLKISEDGEECIPMSEAEVKRQVDVLSGGKSKRQFKKPYVINIKSEEGGGGASGSGSGAGPSASSYHQAMELMRQLEEDRRARQLKEEQKKKERELKNLQMLEERRRKQEELEKQKAAENLRKAQELNKQREMLYRLEVERERRRHHMLLVKALDARRRQEERDRRREDMKVERAALKERRREKRLQDAEVIRQLKKPREDMALTDQKPLPELARIPGLRLSGEAFANTLMVFEFLHNFGETLGFDMESLPSLGALQQGLLNEPDHEEELLSVLTHLVVCAVEDPGIPHPVRHVTCLNQTLRQVDITHTALSEVLRIYMFACASGEVKTLTGLCPNQRDPHCRAKNADFQDAMDANRTYQMSQWLTEKPYLALNPTEKTEILAHLCNDLLQNKAVLRQIDSTIEVVNTKRKEKWNLDGRLRRMRMLHAKKFAQRHLVSRPPPPEASENCDTGDTTRLSEPASKKEEGEEHKEEDEEEEEKDESGNESEPADEGDVNDEVDINSMSAEELHKRIEQLSNHNNQLSRDIYEGNRTIRPTSLGQDRFHRAYWVLPRAGGIYVESLESGVGADERYDQRRASHQEWLRRREAEEAGQVGEKRPADSPDSRNSKRPRVAETVAGEGTPVKAEVAEERLPNGDATAPAAAENGLSGGESPRVNGGSPPADGAPVKMETDVKPEAPADAPLKVEKQEPPPVGAEIPLKAASPAPVKVEPAAEESAVKTEPLSAVKPDPAVPAATEPSVQDSLSAIKQLAENPVAAAAPAAPKPSTAPSHAAPLNSKHLVSYLNASLASLGASGALKEVNGAIQIPGLGLVPSQYLLQALQAPEKLWFSVLPKDPCDFSTITELSDDEQESVTERGGARGGNGDQHNTEQEDNGEDEAQEVPQEYKRGWWRVSDTAQIDQLVNAMHNRGIRERPLKNKILTCKDTVVEACELVNPAEVTLSSGAAAAAEESEDESEEDAEQEQETAPEGNGQAETEQKDGDGDGEEKEAESNGEKKEKKPKEKAKSPKKKSKKRVRAEEPVPEPDAPGSYRRDVAITIEMSLLEHVENLEERIAQASMQFKSWRLPPRTSGDRELFAPSCEPQEGRLNAVTLARDRLIDLEQNIERRYLKPPLGTSKGADLSLSNLGTEENNTIPRPLLVWRDALPRTSTAAQVSMCLYALEMSVAWDKSIMKACVNKATGERACVVCGKGEGKVLLCEGCPRAFHPECVTPPVAKVPRGKWHCPACAHKSPKKSRSKKAKPPPEPSEAGGDGPAEERESPPKKERGNKKLAKEMAMCRTVLAELEAHDEAWPFLLPVNTKQFPTYKKIIKSPMDLSTIKKRINEGVYKSKDEFTADMRIIFNNCETFNEDDSPVGKAGHSMRTLFEARWLELNPQ</sequence>
<comment type="similarity">
    <text evidence="2">Belongs to the WAL family.</text>
</comment>
<dbReference type="PROSITE" id="PS00633">
    <property type="entry name" value="BROMODOMAIN_1"/>
    <property type="match status" value="1"/>
</dbReference>
<accession>A0A6A4VGE8</accession>
<dbReference type="Gene3D" id="3.30.890.10">
    <property type="entry name" value="Methyl-cpg-binding Protein 2, Chain A"/>
    <property type="match status" value="1"/>
</dbReference>
<feature type="region of interest" description="Disordered" evidence="14">
    <location>
        <begin position="1873"/>
        <end position="1918"/>
    </location>
</feature>
<dbReference type="GO" id="GO:0003677">
    <property type="term" value="F:DNA binding"/>
    <property type="evidence" value="ECO:0007669"/>
    <property type="project" value="InterPro"/>
</dbReference>
<feature type="compositionally biased region" description="Basic and acidic residues" evidence="14">
    <location>
        <begin position="1315"/>
        <end position="1335"/>
    </location>
</feature>
<evidence type="ECO:0000256" key="3">
    <source>
        <dbReference type="ARBA" id="ARBA00022723"/>
    </source>
</evidence>
<keyword evidence="8 11" id="KW-0103">Bromodomain</keyword>
<keyword evidence="6" id="KW-0805">Transcription regulation</keyword>
<dbReference type="Proteomes" id="UP000440578">
    <property type="component" value="Unassembled WGS sequence"/>
</dbReference>
<evidence type="ECO:0000256" key="11">
    <source>
        <dbReference type="PROSITE-ProRule" id="PRU00035"/>
    </source>
</evidence>
<feature type="compositionally biased region" description="Basic residues" evidence="14">
    <location>
        <begin position="1877"/>
        <end position="1888"/>
    </location>
</feature>
<evidence type="ECO:0000256" key="6">
    <source>
        <dbReference type="ARBA" id="ARBA00023015"/>
    </source>
</evidence>
<feature type="compositionally biased region" description="Acidic residues" evidence="14">
    <location>
        <begin position="1517"/>
        <end position="1526"/>
    </location>
</feature>
<comment type="caution">
    <text evidence="19">The sequence shown here is derived from an EMBL/GenBank/DDBJ whole genome shotgun (WGS) entry which is preliminary data.</text>
</comment>
<feature type="compositionally biased region" description="Acidic residues" evidence="14">
    <location>
        <begin position="1596"/>
        <end position="1612"/>
    </location>
</feature>
<organism evidence="19 20">
    <name type="scientific">Amphibalanus amphitrite</name>
    <name type="common">Striped barnacle</name>
    <name type="synonym">Balanus amphitrite</name>
    <dbReference type="NCBI Taxonomy" id="1232801"/>
    <lineage>
        <taxon>Eukaryota</taxon>
        <taxon>Metazoa</taxon>
        <taxon>Ecdysozoa</taxon>
        <taxon>Arthropoda</taxon>
        <taxon>Crustacea</taxon>
        <taxon>Multicrustacea</taxon>
        <taxon>Cirripedia</taxon>
        <taxon>Thoracica</taxon>
        <taxon>Thoracicalcarea</taxon>
        <taxon>Balanomorpha</taxon>
        <taxon>Balanoidea</taxon>
        <taxon>Balanidae</taxon>
        <taxon>Amphibalaninae</taxon>
        <taxon>Amphibalanus</taxon>
    </lineage>
</organism>
<dbReference type="PROSITE" id="PS50982">
    <property type="entry name" value="MBD"/>
    <property type="match status" value="1"/>
</dbReference>
<dbReference type="Pfam" id="PF00439">
    <property type="entry name" value="Bromodomain"/>
    <property type="match status" value="1"/>
</dbReference>
<dbReference type="Pfam" id="PF02791">
    <property type="entry name" value="DDT"/>
    <property type="match status" value="1"/>
</dbReference>
<keyword evidence="9" id="KW-0804">Transcription</keyword>
<dbReference type="PANTHER" id="PTHR45915">
    <property type="entry name" value="TRANSCRIPTION INTERMEDIARY FACTOR"/>
    <property type="match status" value="1"/>
</dbReference>
<evidence type="ECO:0000259" key="17">
    <source>
        <dbReference type="PROSITE" id="PS50827"/>
    </source>
</evidence>
<gene>
    <name evidence="19" type="primary">BAZ2B_4</name>
    <name evidence="19" type="ORF">FJT64_012354</name>
</gene>
<evidence type="ECO:0000313" key="20">
    <source>
        <dbReference type="Proteomes" id="UP000440578"/>
    </source>
</evidence>
<dbReference type="InterPro" id="IPR001487">
    <property type="entry name" value="Bromodomain"/>
</dbReference>
<dbReference type="PROSITE" id="PS50827">
    <property type="entry name" value="DDT"/>
    <property type="match status" value="1"/>
</dbReference>
<evidence type="ECO:0000256" key="13">
    <source>
        <dbReference type="SAM" id="Coils"/>
    </source>
</evidence>
<dbReference type="OrthoDB" id="784962at2759"/>
<keyword evidence="3" id="KW-0479">Metal-binding</keyword>
<feature type="domain" description="MBD" evidence="18">
    <location>
        <begin position="570"/>
        <end position="642"/>
    </location>
</feature>
<evidence type="ECO:0000259" key="16">
    <source>
        <dbReference type="PROSITE" id="PS50016"/>
    </source>
</evidence>
<dbReference type="InterPro" id="IPR037374">
    <property type="entry name" value="BAZ2A/B_Bromo"/>
</dbReference>
<protein>
    <submittedName>
        <fullName evidence="19">Bromodomain adjacent to zinc finger domain protein 2B</fullName>
    </submittedName>
</protein>
<dbReference type="InterPro" id="IPR028941">
    <property type="entry name" value="WHIM2_dom"/>
</dbReference>
<dbReference type="Pfam" id="PF01429">
    <property type="entry name" value="MBD"/>
    <property type="match status" value="1"/>
</dbReference>
<evidence type="ECO:0000256" key="2">
    <source>
        <dbReference type="ARBA" id="ARBA00007444"/>
    </source>
</evidence>
<feature type="coiled-coil region" evidence="13">
    <location>
        <begin position="714"/>
        <end position="774"/>
    </location>
</feature>
<dbReference type="InterPro" id="IPR001739">
    <property type="entry name" value="Methyl_CpG_DNA-bd"/>
</dbReference>
<dbReference type="SUPFAM" id="SSF47370">
    <property type="entry name" value="Bromodomain"/>
    <property type="match status" value="1"/>
</dbReference>
<dbReference type="InterPro" id="IPR019786">
    <property type="entry name" value="Zinc_finger_PHD-type_CS"/>
</dbReference>
<feature type="compositionally biased region" description="Polar residues" evidence="14">
    <location>
        <begin position="241"/>
        <end position="259"/>
    </location>
</feature>
<keyword evidence="10" id="KW-0539">Nucleus</keyword>
<feature type="compositionally biased region" description="Basic and acidic residues" evidence="14">
    <location>
        <begin position="1636"/>
        <end position="1652"/>
    </location>
</feature>
<reference evidence="19 20" key="1">
    <citation type="submission" date="2019-07" db="EMBL/GenBank/DDBJ databases">
        <title>Draft genome assembly of a fouling barnacle, Amphibalanus amphitrite (Darwin, 1854): The first reference genome for Thecostraca.</title>
        <authorList>
            <person name="Kim W."/>
        </authorList>
    </citation>
    <scope>NUCLEOTIDE SEQUENCE [LARGE SCALE GENOMIC DNA]</scope>
    <source>
        <strain evidence="19">SNU_AA5</strain>
        <tissue evidence="19">Soma without cirri and trophi</tissue>
    </source>
</reference>
<dbReference type="Pfam" id="PF15612">
    <property type="entry name" value="WHIM1"/>
    <property type="match status" value="1"/>
</dbReference>
<dbReference type="PROSITE" id="PS50016">
    <property type="entry name" value="ZF_PHD_2"/>
    <property type="match status" value="1"/>
</dbReference>
<feature type="region of interest" description="Disordered" evidence="14">
    <location>
        <begin position="1077"/>
        <end position="1143"/>
    </location>
</feature>
<feature type="compositionally biased region" description="Low complexity" evidence="14">
    <location>
        <begin position="166"/>
        <end position="176"/>
    </location>
</feature>
<dbReference type="InterPro" id="IPR013083">
    <property type="entry name" value="Znf_RING/FYVE/PHD"/>
</dbReference>
<feature type="compositionally biased region" description="Gly residues" evidence="14">
    <location>
        <begin position="693"/>
        <end position="704"/>
    </location>
</feature>
<dbReference type="PROSITE" id="PS01359">
    <property type="entry name" value="ZF_PHD_1"/>
    <property type="match status" value="1"/>
</dbReference>
<dbReference type="EMBL" id="VIIS01002032">
    <property type="protein sequence ID" value="KAF0289428.1"/>
    <property type="molecule type" value="Genomic_DNA"/>
</dbReference>
<feature type="compositionally biased region" description="Acidic residues" evidence="14">
    <location>
        <begin position="1116"/>
        <end position="1143"/>
    </location>
</feature>
<evidence type="ECO:0000256" key="10">
    <source>
        <dbReference type="ARBA" id="ARBA00023242"/>
    </source>
</evidence>
<dbReference type="Gene3D" id="3.30.40.10">
    <property type="entry name" value="Zinc/RING finger domain, C3HC4 (zinc finger)"/>
    <property type="match status" value="1"/>
</dbReference>
<evidence type="ECO:0000256" key="1">
    <source>
        <dbReference type="ARBA" id="ARBA00004123"/>
    </source>
</evidence>
<feature type="domain" description="DDT" evidence="17">
    <location>
        <begin position="868"/>
        <end position="932"/>
    </location>
</feature>
<evidence type="ECO:0000259" key="18">
    <source>
        <dbReference type="PROSITE" id="PS50982"/>
    </source>
</evidence>
<name>A0A6A4VGE8_AMPAM</name>
<dbReference type="InterPro" id="IPR001965">
    <property type="entry name" value="Znf_PHD"/>
</dbReference>
<feature type="compositionally biased region" description="Polar residues" evidence="14">
    <location>
        <begin position="433"/>
        <end position="442"/>
    </location>
</feature>
<evidence type="ECO:0000256" key="14">
    <source>
        <dbReference type="SAM" id="MobiDB-lite"/>
    </source>
</evidence>
<evidence type="ECO:0000256" key="9">
    <source>
        <dbReference type="ARBA" id="ARBA00023163"/>
    </source>
</evidence>
<feature type="region of interest" description="Disordered" evidence="14">
    <location>
        <begin position="691"/>
        <end position="711"/>
    </location>
</feature>
<dbReference type="GO" id="GO:0000785">
    <property type="term" value="C:chromatin"/>
    <property type="evidence" value="ECO:0007669"/>
    <property type="project" value="UniProtKB-ARBA"/>
</dbReference>
<feature type="compositionally biased region" description="Basic and acidic residues" evidence="14">
    <location>
        <begin position="1"/>
        <end position="19"/>
    </location>
</feature>
<dbReference type="InterPro" id="IPR019787">
    <property type="entry name" value="Znf_PHD-finger"/>
</dbReference>
<dbReference type="InterPro" id="IPR018359">
    <property type="entry name" value="Bromodomain_CS"/>
</dbReference>
<keyword evidence="4 12" id="KW-0863">Zinc-finger</keyword>